<dbReference type="CDD" id="cd15482">
    <property type="entry name" value="Sialidase_non-viral"/>
    <property type="match status" value="1"/>
</dbReference>
<gene>
    <name evidence="1" type="ORF">EAS64_28270</name>
</gene>
<name>A0A6P2BZR7_9ACTN</name>
<sequence length="185" mass="18623">MQLAVSGSAGYLLAISRGPGKPVLLAGPVTGAAPWRPLPLPRPCVGAFSGVLAAAGGWLFLGCGSEPGAGSQFKVAYVSRDGGRSWRQVASPPLGGYLGRAIMSPAGTVFLSGGRMDVYISSNRGGSWRESPSLAAAAGAANAGSSLLATAVVGTFGVIIQQGVYTKQVRLTSDAGSHWTPATVH</sequence>
<dbReference type="Proteomes" id="UP000460272">
    <property type="component" value="Unassembled WGS sequence"/>
</dbReference>
<dbReference type="EMBL" id="RPFW01000005">
    <property type="protein sequence ID" value="TVZ02663.1"/>
    <property type="molecule type" value="Genomic_DNA"/>
</dbReference>
<evidence type="ECO:0000313" key="1">
    <source>
        <dbReference type="EMBL" id="TVZ02663.1"/>
    </source>
</evidence>
<evidence type="ECO:0000313" key="2">
    <source>
        <dbReference type="Proteomes" id="UP000460272"/>
    </source>
</evidence>
<dbReference type="SUPFAM" id="SSF110296">
    <property type="entry name" value="Oligoxyloglucan reducing end-specific cellobiohydrolase"/>
    <property type="match status" value="1"/>
</dbReference>
<dbReference type="RefSeq" id="WP_145857890.1">
    <property type="nucleotide sequence ID" value="NZ_RPFW01000005.1"/>
</dbReference>
<organism evidence="1 2">
    <name type="scientific">Trebonia kvetii</name>
    <dbReference type="NCBI Taxonomy" id="2480626"/>
    <lineage>
        <taxon>Bacteria</taxon>
        <taxon>Bacillati</taxon>
        <taxon>Actinomycetota</taxon>
        <taxon>Actinomycetes</taxon>
        <taxon>Streptosporangiales</taxon>
        <taxon>Treboniaceae</taxon>
        <taxon>Trebonia</taxon>
    </lineage>
</organism>
<dbReference type="Gene3D" id="2.130.10.10">
    <property type="entry name" value="YVTN repeat-like/Quinoprotein amine dehydrogenase"/>
    <property type="match status" value="1"/>
</dbReference>
<protein>
    <recommendedName>
        <fullName evidence="3">Exo-alpha-sialidase</fullName>
    </recommendedName>
</protein>
<dbReference type="InterPro" id="IPR015943">
    <property type="entry name" value="WD40/YVTN_repeat-like_dom_sf"/>
</dbReference>
<comment type="caution">
    <text evidence="1">The sequence shown here is derived from an EMBL/GenBank/DDBJ whole genome shotgun (WGS) entry which is preliminary data.</text>
</comment>
<reference evidence="1 2" key="1">
    <citation type="submission" date="2018-11" db="EMBL/GenBank/DDBJ databases">
        <title>Trebonia kvetii gen.nov., sp.nov., a novel acidophilic actinobacterium, and proposal of the new actinobacterial family Treboniaceae fam. nov.</title>
        <authorList>
            <person name="Rapoport D."/>
            <person name="Sagova-Mareckova M."/>
            <person name="Sedlacek I."/>
            <person name="Provaznik J."/>
            <person name="Kralova S."/>
            <person name="Pavlinic D."/>
            <person name="Benes V."/>
            <person name="Kopecky J."/>
        </authorList>
    </citation>
    <scope>NUCLEOTIDE SEQUENCE [LARGE SCALE GENOMIC DNA]</scope>
    <source>
        <strain evidence="1 2">15Tr583</strain>
    </source>
</reference>
<keyword evidence="2" id="KW-1185">Reference proteome</keyword>
<dbReference type="AlphaFoldDB" id="A0A6P2BZR7"/>
<dbReference type="OrthoDB" id="9764804at2"/>
<proteinExistence type="predicted"/>
<accession>A0A6P2BZR7</accession>
<evidence type="ECO:0008006" key="3">
    <source>
        <dbReference type="Google" id="ProtNLM"/>
    </source>
</evidence>